<evidence type="ECO:0000313" key="1">
    <source>
        <dbReference type="EMBL" id="SOR28759.1"/>
    </source>
</evidence>
<organism evidence="1 2">
    <name type="scientific">Methylorubrum extorquens</name>
    <name type="common">Methylobacterium dichloromethanicum</name>
    <name type="synonym">Methylobacterium extorquens</name>
    <dbReference type="NCBI Taxonomy" id="408"/>
    <lineage>
        <taxon>Bacteria</taxon>
        <taxon>Pseudomonadati</taxon>
        <taxon>Pseudomonadota</taxon>
        <taxon>Alphaproteobacteria</taxon>
        <taxon>Hyphomicrobiales</taxon>
        <taxon>Methylobacteriaceae</taxon>
        <taxon>Methylorubrum</taxon>
    </lineage>
</organism>
<dbReference type="AlphaFoldDB" id="A0A2N9AN69"/>
<proteinExistence type="predicted"/>
<gene>
    <name evidence="1" type="ORF">TK0001_2157</name>
</gene>
<reference evidence="2" key="1">
    <citation type="submission" date="2017-10" db="EMBL/GenBank/DDBJ databases">
        <authorList>
            <person name="Regsiter A."/>
            <person name="William W."/>
        </authorList>
    </citation>
    <scope>NUCLEOTIDE SEQUENCE [LARGE SCALE GENOMIC DNA]</scope>
</reference>
<protein>
    <submittedName>
        <fullName evidence="1">Uncharacterized protein</fullName>
    </submittedName>
</protein>
<evidence type="ECO:0000313" key="2">
    <source>
        <dbReference type="Proteomes" id="UP000233769"/>
    </source>
</evidence>
<name>A0A2N9AN69_METEX</name>
<dbReference type="Proteomes" id="UP000233769">
    <property type="component" value="Chromosome tk0001"/>
</dbReference>
<dbReference type="EMBL" id="LT962688">
    <property type="protein sequence ID" value="SOR28759.1"/>
    <property type="molecule type" value="Genomic_DNA"/>
</dbReference>
<accession>A0A2N9AN69</accession>
<sequence length="62" mass="6992">MWCLRLALRGSVEADRLNALLNAQLVLPIHTFHSSGAVHMRAAAEHQIRSLTRTICYNVTYT</sequence>